<dbReference type="GO" id="GO:0006355">
    <property type="term" value="P:regulation of DNA-templated transcription"/>
    <property type="evidence" value="ECO:0007669"/>
    <property type="project" value="InterPro"/>
</dbReference>
<evidence type="ECO:0000256" key="4">
    <source>
        <dbReference type="SAM" id="MobiDB-lite"/>
    </source>
</evidence>
<reference evidence="5 6" key="1">
    <citation type="journal article" date="2018" name="Mol. Biol. Evol.">
        <title>Broad Genomic Sampling Reveals a Smut Pathogenic Ancestry of the Fungal Clade Ustilaginomycotina.</title>
        <authorList>
            <person name="Kijpornyongpan T."/>
            <person name="Mondo S.J."/>
            <person name="Barry K."/>
            <person name="Sandor L."/>
            <person name="Lee J."/>
            <person name="Lipzen A."/>
            <person name="Pangilinan J."/>
            <person name="LaButti K."/>
            <person name="Hainaut M."/>
            <person name="Henrissat B."/>
            <person name="Grigoriev I.V."/>
            <person name="Spatafora J.W."/>
            <person name="Aime M.C."/>
        </authorList>
    </citation>
    <scope>NUCLEOTIDE SEQUENCE [LARGE SCALE GENOMIC DNA]</scope>
    <source>
        <strain evidence="5 6">MCA 4198</strain>
    </source>
</reference>
<dbReference type="STRING" id="215250.A0A316YHC5"/>
<keyword evidence="6" id="KW-1185">Reference proteome</keyword>
<sequence length="1424" mass="154067">MSATLLSRVLPVPVGDEVVELSLDDLPVDIEDYVQVLREERSAGHFWMKLASECGARKRLQDCEMVLQSAIQTLSMDPRQGYRPSQASAEECAPFHAMLSTLYLARARPNPKVILPEAKFQNLTTNATIEPKERQQQAAASHAQSAAVGAVPPMMKGRATLRHGVLLGRGIFLTVTGRTDEALKAFDDVLRFQARNPAALMGKACCLLRKRAYANALKIYQEVLAISLAQNARAAQEAATAAAADGDAAHNPASKWLGPDPRVGIGLCLHGLGKLAEARRAWARAIAVDPKNPSPHLLLGLSKLNAAKQLARLPRDLMRGGVTEVQARAAVYKEGLAHVEASWKLDNKVAMTAIALAEHITARAVATAATNREAAQKEFGRALKLGEHAIQYADSKAAVLQAWLVFARTAHLCSYSSQASSGAVADEIELRSLAQRYYGRVIEDYSRGPPGGGAGPSADASNSLAPAHALAALGLAQLQVARGEALGAKNTLEGILSRPASTSSSCIELSLLSAAVRAQSHPGATAAEKQADQDRARILLDRTLRSVEAARAETRGARPSDDLDVVIQTLALADKADQAINGSDDSLAPGLAIARTALGTEKLGKLALKELALLGDDVLAHVQMADLVRAGGPQDLSRAVSSYVTALRTLRVKQLDLGGEELALKKGQELAEAEQLAVRLRANLGALLGLRGMEEHSPQASLRCLTLAVSQLQEALSGAGRATTSASLDAEKTVTLYNLGRVLELTGAFDDARKAYDAVLTNHPEYVHAKTRQALLLASQEASRGVKAATQMANTLFKEALNSDPADIDTRSTYICFLAGELPGSPVPPQWDGIKETIAQLFIGPNSPQAASLFGGATAARAVSDEARHDPYTLASLGWTYYNIAHSLKPGPNQRKERTRALLRAVDLMDKALAADSRCAFAAQGLAILSAEGSLLDLGLPPNTTLSSLPDADVRRKKGADDAINLLGKLREVRADGDDGSVNICMGHAFMVKEDYERALKSYELAHRRHLSSQQDNNKEEAAEGKPSILQYMARAEYWLGQRTKSYKTTAHSLVYLQEALDVLQKRASEAGGSAGAAGGMLQEIKYVRYNMAVTRQKVLQMLFDASIESRSLEDLQSAVSQLDEAQRTFGELVDDARAGQLSYITAEIVEQRQMYGETSLVRGAERHVQEQAEYEERTKAERDAVAARKRERAEKEEKERAEREERDKEERERIKEERKKALEAARAWEYLREDMLAETEKKKRSSGGGGGGGGRRGGKKGAGRKKKTEEGGSEIETSDSERDVGGPLDEEEDDPNIVSDHSSQEGDGGLTESEEEAVASGAESEGEEGEDAAARRARKLKKLSDKKRRKEEKKDRKRKKKERRESGGGGEKRKKKKKKPSTDAAGSDDEEEGESRPSKKQKKQKTKRPTKEDDLIDSDEEIL</sequence>
<dbReference type="GO" id="GO:0016593">
    <property type="term" value="C:Cdc73/Paf1 complex"/>
    <property type="evidence" value="ECO:0007669"/>
    <property type="project" value="TreeGrafter"/>
</dbReference>
<dbReference type="EMBL" id="KZ819638">
    <property type="protein sequence ID" value="PWN88599.1"/>
    <property type="molecule type" value="Genomic_DNA"/>
</dbReference>
<dbReference type="PANTHER" id="PTHR14027:SF2">
    <property type="entry name" value="RNA POLYMERASE-ASSOCIATED PROTEIN CTR9 HOMOLOG"/>
    <property type="match status" value="1"/>
</dbReference>
<dbReference type="InterPro" id="IPR011990">
    <property type="entry name" value="TPR-like_helical_dom_sf"/>
</dbReference>
<evidence type="ECO:0000256" key="3">
    <source>
        <dbReference type="PROSITE-ProRule" id="PRU00339"/>
    </source>
</evidence>
<evidence type="ECO:0000256" key="1">
    <source>
        <dbReference type="ARBA" id="ARBA00022737"/>
    </source>
</evidence>
<feature type="region of interest" description="Disordered" evidence="4">
    <location>
        <begin position="1238"/>
        <end position="1424"/>
    </location>
</feature>
<dbReference type="FunCoup" id="A0A316YHC5">
    <property type="interactions" value="471"/>
</dbReference>
<dbReference type="InParanoid" id="A0A316YHC5"/>
<feature type="region of interest" description="Disordered" evidence="4">
    <location>
        <begin position="1172"/>
        <end position="1220"/>
    </location>
</feature>
<feature type="compositionally biased region" description="Gly residues" evidence="4">
    <location>
        <begin position="1247"/>
        <end position="1256"/>
    </location>
</feature>
<dbReference type="SUPFAM" id="SSF48452">
    <property type="entry name" value="TPR-like"/>
    <property type="match status" value="1"/>
</dbReference>
<dbReference type="Proteomes" id="UP000245768">
    <property type="component" value="Unassembled WGS sequence"/>
</dbReference>
<dbReference type="SMART" id="SM00028">
    <property type="entry name" value="TPR"/>
    <property type="match status" value="5"/>
</dbReference>
<accession>A0A316YHC5</accession>
<evidence type="ECO:0000313" key="5">
    <source>
        <dbReference type="EMBL" id="PWN88599.1"/>
    </source>
</evidence>
<dbReference type="PROSITE" id="PS50005">
    <property type="entry name" value="TPR"/>
    <property type="match status" value="1"/>
</dbReference>
<evidence type="ECO:0000256" key="2">
    <source>
        <dbReference type="ARBA" id="ARBA00022803"/>
    </source>
</evidence>
<dbReference type="GO" id="GO:0006368">
    <property type="term" value="P:transcription elongation by RNA polymerase II"/>
    <property type="evidence" value="ECO:0007669"/>
    <property type="project" value="TreeGrafter"/>
</dbReference>
<feature type="compositionally biased region" description="Basic residues" evidence="4">
    <location>
        <begin position="1336"/>
        <end position="1363"/>
    </location>
</feature>
<dbReference type="GO" id="GO:0000993">
    <property type="term" value="F:RNA polymerase II complex binding"/>
    <property type="evidence" value="ECO:0007669"/>
    <property type="project" value="TreeGrafter"/>
</dbReference>
<dbReference type="PANTHER" id="PTHR14027">
    <property type="entry name" value="RNA POLYMERASE-ASSOCIATED PROTEIN CTR9"/>
    <property type="match status" value="1"/>
</dbReference>
<feature type="compositionally biased region" description="Acidic residues" evidence="4">
    <location>
        <begin position="1415"/>
        <end position="1424"/>
    </location>
</feature>
<name>A0A316YHC5_9BASI</name>
<organism evidence="5 6">
    <name type="scientific">Acaromyces ingoldii</name>
    <dbReference type="NCBI Taxonomy" id="215250"/>
    <lineage>
        <taxon>Eukaryota</taxon>
        <taxon>Fungi</taxon>
        <taxon>Dikarya</taxon>
        <taxon>Basidiomycota</taxon>
        <taxon>Ustilaginomycotina</taxon>
        <taxon>Exobasidiomycetes</taxon>
        <taxon>Exobasidiales</taxon>
        <taxon>Cryptobasidiaceae</taxon>
        <taxon>Acaromyces</taxon>
    </lineage>
</organism>
<dbReference type="InterPro" id="IPR031101">
    <property type="entry name" value="Ctr9"/>
</dbReference>
<dbReference type="GeneID" id="37044387"/>
<evidence type="ECO:0000313" key="6">
    <source>
        <dbReference type="Proteomes" id="UP000245768"/>
    </source>
</evidence>
<feature type="compositionally biased region" description="Basic residues" evidence="4">
    <location>
        <begin position="1257"/>
        <end position="1267"/>
    </location>
</feature>
<dbReference type="OrthoDB" id="343875at2759"/>
<gene>
    <name evidence="5" type="ORF">FA10DRAFT_268777</name>
</gene>
<keyword evidence="1" id="KW-0677">Repeat</keyword>
<evidence type="ECO:0008006" key="7">
    <source>
        <dbReference type="Google" id="ProtNLM"/>
    </source>
</evidence>
<dbReference type="RefSeq" id="XP_025375797.1">
    <property type="nucleotide sequence ID" value="XM_025522471.1"/>
</dbReference>
<proteinExistence type="predicted"/>
<dbReference type="Gene3D" id="1.25.40.10">
    <property type="entry name" value="Tetratricopeptide repeat domain"/>
    <property type="match status" value="3"/>
</dbReference>
<keyword evidence="2 3" id="KW-0802">TPR repeat</keyword>
<protein>
    <recommendedName>
        <fullName evidence="7">TPR-like protein</fullName>
    </recommendedName>
</protein>
<feature type="repeat" description="TPR" evidence="3">
    <location>
        <begin position="733"/>
        <end position="766"/>
    </location>
</feature>
<dbReference type="InterPro" id="IPR019734">
    <property type="entry name" value="TPR_rpt"/>
</dbReference>
<feature type="compositionally biased region" description="Basic residues" evidence="4">
    <location>
        <begin position="1399"/>
        <end position="1409"/>
    </location>
</feature>